<dbReference type="Proteomes" id="UP001204439">
    <property type="component" value="Unassembled WGS sequence"/>
</dbReference>
<organism evidence="1 2">
    <name type="scientific">Epilithonimonas ginsengisoli</name>
    <dbReference type="NCBI Taxonomy" id="1245592"/>
    <lineage>
        <taxon>Bacteria</taxon>
        <taxon>Pseudomonadati</taxon>
        <taxon>Bacteroidota</taxon>
        <taxon>Flavobacteriia</taxon>
        <taxon>Flavobacteriales</taxon>
        <taxon>Weeksellaceae</taxon>
        <taxon>Chryseobacterium group</taxon>
        <taxon>Epilithonimonas</taxon>
    </lineage>
</organism>
<sequence length="91" mass="10718">MAMNKKSATQTKAQEIFQILPVEKQKKIQKNELDVYKTIFSNDILLDSNILNDFINRYQPEVNISERARHVFSRLTLLKQTTIKTSEPKMY</sequence>
<keyword evidence="2" id="KW-1185">Reference proteome</keyword>
<evidence type="ECO:0000313" key="1">
    <source>
        <dbReference type="EMBL" id="MDW8550880.1"/>
    </source>
</evidence>
<comment type="caution">
    <text evidence="1">The sequence shown here is derived from an EMBL/GenBank/DDBJ whole genome shotgun (WGS) entry which is preliminary data.</text>
</comment>
<protein>
    <submittedName>
        <fullName evidence="1">Uncharacterized protein</fullName>
    </submittedName>
</protein>
<reference evidence="1 2" key="1">
    <citation type="submission" date="2023-11" db="EMBL/GenBank/DDBJ databases">
        <title>First isolation, identification, and characterization of non-pathogenic Epilithonimonas ginsengisoli isolated from diseased farmed rainbow trout (Oncorhynchus mykiss) in Chile.</title>
        <authorList>
            <person name="Miranda C.D."/>
            <person name="Irgang R."/>
            <person name="Concha C."/>
            <person name="Rojas R."/>
            <person name="Avendano R."/>
        </authorList>
    </citation>
    <scope>NUCLEOTIDE SEQUENCE [LARGE SCALE GENOMIC DNA]</scope>
    <source>
        <strain evidence="1 2">FP99</strain>
    </source>
</reference>
<evidence type="ECO:0000313" key="2">
    <source>
        <dbReference type="Proteomes" id="UP001204439"/>
    </source>
</evidence>
<proteinExistence type="predicted"/>
<dbReference type="RefSeq" id="WP_063969386.1">
    <property type="nucleotide sequence ID" value="NZ_JAMXLT020000048.1"/>
</dbReference>
<gene>
    <name evidence="1" type="ORF">NG800_018280</name>
</gene>
<name>A0ABU4JMJ9_9FLAO</name>
<dbReference type="EMBL" id="JAMXLT020000048">
    <property type="protein sequence ID" value="MDW8550880.1"/>
    <property type="molecule type" value="Genomic_DNA"/>
</dbReference>
<accession>A0ABU4JMJ9</accession>